<sequence>MLVSDDGGDSSLSTEFSSAAAPIAELLQQPWYWGDVSKETVARALQDQPSGTFLVRDASTKGDFTLTLRYMDGNRLIRILVRDGRVGFSAESMVFESVMELVTHFSENTLATYNKQLDTNLVYPLAKYNVNVKRTGPQLIVMMEGCQAQYERLSYFYDQLHGDRDAAQQRCGKYRVKLTALQSTEKLYKRKMEELRLTINKNMEEHEVVFIESNIQSQKNRLETLDKLKTEMETKIKQEEAEMEACQQKIMQLRPRLVNAHRDREQCHNMLKRLNAKVEVLNQLFQALSYQLDIEPESLSRTLIDLEIKWNPERWMSSDITKDGAVSKLRQLMDTNPQKKDGIFLIRCSNTKQGFYALSITCNGDIHHCLIEYRDFRSPGNKGYAFLNTQQFFATLVDFVRFYSYNSLKDHNPGLDVLLTTPAFSEPDPN</sequence>
<dbReference type="GO" id="GO:0005942">
    <property type="term" value="C:phosphatidylinositol 3-kinase complex"/>
    <property type="evidence" value="ECO:0007669"/>
    <property type="project" value="TreeGrafter"/>
</dbReference>
<feature type="coiled-coil region" evidence="3">
    <location>
        <begin position="215"/>
        <end position="284"/>
    </location>
</feature>
<comment type="caution">
    <text evidence="5">The sequence shown here is derived from an EMBL/GenBank/DDBJ whole genome shotgun (WGS) entry which is preliminary data.</text>
</comment>
<gene>
    <name evidence="5" type="ORF">L596_018531</name>
</gene>
<dbReference type="OrthoDB" id="3175255at2759"/>
<dbReference type="Gene3D" id="1.10.287.1490">
    <property type="match status" value="1"/>
</dbReference>
<dbReference type="SUPFAM" id="SSF55550">
    <property type="entry name" value="SH2 domain"/>
    <property type="match status" value="2"/>
</dbReference>
<accession>A0A4U5N5Z6</accession>
<evidence type="ECO:0000259" key="4">
    <source>
        <dbReference type="PROSITE" id="PS50001"/>
    </source>
</evidence>
<reference evidence="5 6" key="1">
    <citation type="journal article" date="2015" name="Genome Biol.">
        <title>Comparative genomics of Steinernema reveals deeply conserved gene regulatory networks.</title>
        <authorList>
            <person name="Dillman A.R."/>
            <person name="Macchietto M."/>
            <person name="Porter C.F."/>
            <person name="Rogers A."/>
            <person name="Williams B."/>
            <person name="Antoshechkin I."/>
            <person name="Lee M.M."/>
            <person name="Goodwin Z."/>
            <person name="Lu X."/>
            <person name="Lewis E.E."/>
            <person name="Goodrich-Blair H."/>
            <person name="Stock S.P."/>
            <person name="Adams B.J."/>
            <person name="Sternberg P.W."/>
            <person name="Mortazavi A."/>
        </authorList>
    </citation>
    <scope>NUCLEOTIDE SEQUENCE [LARGE SCALE GENOMIC DNA]</scope>
    <source>
        <strain evidence="5 6">ALL</strain>
    </source>
</reference>
<organism evidence="5 6">
    <name type="scientific">Steinernema carpocapsae</name>
    <name type="common">Entomopathogenic nematode</name>
    <dbReference type="NCBI Taxonomy" id="34508"/>
    <lineage>
        <taxon>Eukaryota</taxon>
        <taxon>Metazoa</taxon>
        <taxon>Ecdysozoa</taxon>
        <taxon>Nematoda</taxon>
        <taxon>Chromadorea</taxon>
        <taxon>Rhabditida</taxon>
        <taxon>Tylenchina</taxon>
        <taxon>Panagrolaimomorpha</taxon>
        <taxon>Strongyloidoidea</taxon>
        <taxon>Steinernematidae</taxon>
        <taxon>Steinernema</taxon>
    </lineage>
</organism>
<name>A0A4U5N5Z6_STECR</name>
<evidence type="ECO:0000256" key="3">
    <source>
        <dbReference type="SAM" id="Coils"/>
    </source>
</evidence>
<dbReference type="InterPro" id="IPR000980">
    <property type="entry name" value="SH2"/>
</dbReference>
<dbReference type="PRINTS" id="PR00401">
    <property type="entry name" value="SH2DOMAIN"/>
</dbReference>
<dbReference type="Proteomes" id="UP000298663">
    <property type="component" value="Unassembled WGS sequence"/>
</dbReference>
<proteinExistence type="predicted"/>
<keyword evidence="1 2" id="KW-0727">SH2 domain</keyword>
<dbReference type="STRING" id="34508.A0A4U5N5Z6"/>
<feature type="domain" description="SH2" evidence="4">
    <location>
        <begin position="31"/>
        <end position="125"/>
    </location>
</feature>
<dbReference type="PRINTS" id="PR00678">
    <property type="entry name" value="PI3KINASEP85"/>
</dbReference>
<feature type="domain" description="SH2" evidence="4">
    <location>
        <begin position="315"/>
        <end position="423"/>
    </location>
</feature>
<dbReference type="GO" id="GO:0046854">
    <property type="term" value="P:phosphatidylinositol phosphate biosynthetic process"/>
    <property type="evidence" value="ECO:0007669"/>
    <property type="project" value="TreeGrafter"/>
</dbReference>
<evidence type="ECO:0000256" key="2">
    <source>
        <dbReference type="PROSITE-ProRule" id="PRU00191"/>
    </source>
</evidence>
<dbReference type="PANTHER" id="PTHR10155">
    <property type="entry name" value="PHOSPHATIDYLINOSITOL 3-KINASE REGULATORY SUBUNIT"/>
    <property type="match status" value="1"/>
</dbReference>
<dbReference type="InterPro" id="IPR032498">
    <property type="entry name" value="PI3K_P85_iSH2"/>
</dbReference>
<dbReference type="PROSITE" id="PS50001">
    <property type="entry name" value="SH2"/>
    <property type="match status" value="2"/>
</dbReference>
<keyword evidence="3" id="KW-0175">Coiled coil</keyword>
<evidence type="ECO:0000313" key="6">
    <source>
        <dbReference type="Proteomes" id="UP000298663"/>
    </source>
</evidence>
<dbReference type="EMBL" id="AZBU02000005">
    <property type="protein sequence ID" value="TKR77591.1"/>
    <property type="molecule type" value="Genomic_DNA"/>
</dbReference>
<protein>
    <recommendedName>
        <fullName evidence="4">SH2 domain-containing protein</fullName>
    </recommendedName>
</protein>
<dbReference type="Pfam" id="PF16454">
    <property type="entry name" value="PI3K_P85_iSH2"/>
    <property type="match status" value="1"/>
</dbReference>
<dbReference type="SMART" id="SM00252">
    <property type="entry name" value="SH2"/>
    <property type="match status" value="2"/>
</dbReference>
<dbReference type="Pfam" id="PF00017">
    <property type="entry name" value="SH2"/>
    <property type="match status" value="2"/>
</dbReference>
<reference evidence="5 6" key="2">
    <citation type="journal article" date="2019" name="G3 (Bethesda)">
        <title>Hybrid Assembly of the Genome of the Entomopathogenic Nematode Steinernema carpocapsae Identifies the X-Chromosome.</title>
        <authorList>
            <person name="Serra L."/>
            <person name="Macchietto M."/>
            <person name="Macias-Munoz A."/>
            <person name="McGill C.J."/>
            <person name="Rodriguez I.M."/>
            <person name="Rodriguez B."/>
            <person name="Murad R."/>
            <person name="Mortazavi A."/>
        </authorList>
    </citation>
    <scope>NUCLEOTIDE SEQUENCE [LARGE SCALE GENOMIC DNA]</scope>
    <source>
        <strain evidence="5 6">ALL</strain>
    </source>
</reference>
<dbReference type="PANTHER" id="PTHR10155:SF10">
    <property type="entry name" value="PI3K21B, ISOFORM B"/>
    <property type="match status" value="1"/>
</dbReference>
<evidence type="ECO:0000256" key="1">
    <source>
        <dbReference type="ARBA" id="ARBA00022999"/>
    </source>
</evidence>
<dbReference type="Gene3D" id="3.30.505.10">
    <property type="entry name" value="SH2 domain"/>
    <property type="match status" value="2"/>
</dbReference>
<keyword evidence="6" id="KW-1185">Reference proteome</keyword>
<dbReference type="InterPro" id="IPR036860">
    <property type="entry name" value="SH2_dom_sf"/>
</dbReference>
<dbReference type="AlphaFoldDB" id="A0A4U5N5Z6"/>
<dbReference type="GO" id="GO:0046935">
    <property type="term" value="F:1-phosphatidylinositol-3-kinase regulator activity"/>
    <property type="evidence" value="ECO:0007669"/>
    <property type="project" value="TreeGrafter"/>
</dbReference>
<evidence type="ECO:0000313" key="5">
    <source>
        <dbReference type="EMBL" id="TKR77591.1"/>
    </source>
</evidence>